<accession>A0A151N4P4</accession>
<evidence type="ECO:0000313" key="1">
    <source>
        <dbReference type="EMBL" id="KYO31731.1"/>
    </source>
</evidence>
<proteinExistence type="predicted"/>
<sequence>MCAGLAFSFSRVPNKLSLIAVVSHPPTEMMGLKLKSNSFQERSLKLRGELVTGIQLKPKRRLIFKECAVSPSIVTT</sequence>
<name>A0A151N4P4_ALLMI</name>
<organism evidence="1 2">
    <name type="scientific">Alligator mississippiensis</name>
    <name type="common">American alligator</name>
    <dbReference type="NCBI Taxonomy" id="8496"/>
    <lineage>
        <taxon>Eukaryota</taxon>
        <taxon>Metazoa</taxon>
        <taxon>Chordata</taxon>
        <taxon>Craniata</taxon>
        <taxon>Vertebrata</taxon>
        <taxon>Euteleostomi</taxon>
        <taxon>Archelosauria</taxon>
        <taxon>Archosauria</taxon>
        <taxon>Crocodylia</taxon>
        <taxon>Alligatoridae</taxon>
        <taxon>Alligatorinae</taxon>
        <taxon>Alligator</taxon>
    </lineage>
</organism>
<dbReference type="Proteomes" id="UP000050525">
    <property type="component" value="Unassembled WGS sequence"/>
</dbReference>
<keyword evidence="2" id="KW-1185">Reference proteome</keyword>
<dbReference type="AlphaFoldDB" id="A0A151N4P4"/>
<comment type="caution">
    <text evidence="1">The sequence shown here is derived from an EMBL/GenBank/DDBJ whole genome shotgun (WGS) entry which is preliminary data.</text>
</comment>
<protein>
    <submittedName>
        <fullName evidence="1">Uncharacterized protein</fullName>
    </submittedName>
</protein>
<reference evidence="1 2" key="1">
    <citation type="journal article" date="2012" name="Genome Biol.">
        <title>Sequencing three crocodilian genomes to illuminate the evolution of archosaurs and amniotes.</title>
        <authorList>
            <person name="St John J.A."/>
            <person name="Braun E.L."/>
            <person name="Isberg S.R."/>
            <person name="Miles L.G."/>
            <person name="Chong A.Y."/>
            <person name="Gongora J."/>
            <person name="Dalzell P."/>
            <person name="Moran C."/>
            <person name="Bed'hom B."/>
            <person name="Abzhanov A."/>
            <person name="Burgess S.C."/>
            <person name="Cooksey A.M."/>
            <person name="Castoe T.A."/>
            <person name="Crawford N.G."/>
            <person name="Densmore L.D."/>
            <person name="Drew J.C."/>
            <person name="Edwards S.V."/>
            <person name="Faircloth B.C."/>
            <person name="Fujita M.K."/>
            <person name="Greenwold M.J."/>
            <person name="Hoffmann F.G."/>
            <person name="Howard J.M."/>
            <person name="Iguchi T."/>
            <person name="Janes D.E."/>
            <person name="Khan S.Y."/>
            <person name="Kohno S."/>
            <person name="de Koning A.J."/>
            <person name="Lance S.L."/>
            <person name="McCarthy F.M."/>
            <person name="McCormack J.E."/>
            <person name="Merchant M.E."/>
            <person name="Peterson D.G."/>
            <person name="Pollock D.D."/>
            <person name="Pourmand N."/>
            <person name="Raney B.J."/>
            <person name="Roessler K.A."/>
            <person name="Sanford J.R."/>
            <person name="Sawyer R.H."/>
            <person name="Schmidt C.J."/>
            <person name="Triplett E.W."/>
            <person name="Tuberville T.D."/>
            <person name="Venegas-Anaya M."/>
            <person name="Howard J.T."/>
            <person name="Jarvis E.D."/>
            <person name="Guillette L.J.Jr."/>
            <person name="Glenn T.C."/>
            <person name="Green R.E."/>
            <person name="Ray D.A."/>
        </authorList>
    </citation>
    <scope>NUCLEOTIDE SEQUENCE [LARGE SCALE GENOMIC DNA]</scope>
    <source>
        <strain evidence="1">KSC_2009_1</strain>
    </source>
</reference>
<evidence type="ECO:0000313" key="2">
    <source>
        <dbReference type="Proteomes" id="UP000050525"/>
    </source>
</evidence>
<gene>
    <name evidence="1" type="ORF">Y1Q_0022815</name>
</gene>
<dbReference type="EMBL" id="AKHW03004053">
    <property type="protein sequence ID" value="KYO31731.1"/>
    <property type="molecule type" value="Genomic_DNA"/>
</dbReference>